<evidence type="ECO:0000313" key="1">
    <source>
        <dbReference type="EMBL" id="KIM83306.1"/>
    </source>
</evidence>
<keyword evidence="2" id="KW-1185">Reference proteome</keyword>
<name>A0A0C3FYJ1_PILCF</name>
<dbReference type="Proteomes" id="UP000054166">
    <property type="component" value="Unassembled WGS sequence"/>
</dbReference>
<proteinExistence type="predicted"/>
<sequence length="74" mass="8236">MRGMVWYDGLAGSSEPSESATGKYEMSQVLTEREVGTCKLDCQFRSLQSWPITGSHVSARPYARPSRPIICLLI</sequence>
<dbReference type="AlphaFoldDB" id="A0A0C3FYJ1"/>
<dbReference type="EMBL" id="KN832991">
    <property type="protein sequence ID" value="KIM83306.1"/>
    <property type="molecule type" value="Genomic_DNA"/>
</dbReference>
<reference evidence="2" key="2">
    <citation type="submission" date="2015-01" db="EMBL/GenBank/DDBJ databases">
        <title>Evolutionary Origins and Diversification of the Mycorrhizal Mutualists.</title>
        <authorList>
            <consortium name="DOE Joint Genome Institute"/>
            <consortium name="Mycorrhizal Genomics Consortium"/>
            <person name="Kohler A."/>
            <person name="Kuo A."/>
            <person name="Nagy L.G."/>
            <person name="Floudas D."/>
            <person name="Copeland A."/>
            <person name="Barry K.W."/>
            <person name="Cichocki N."/>
            <person name="Veneault-Fourrey C."/>
            <person name="LaButti K."/>
            <person name="Lindquist E.A."/>
            <person name="Lipzen A."/>
            <person name="Lundell T."/>
            <person name="Morin E."/>
            <person name="Murat C."/>
            <person name="Riley R."/>
            <person name="Ohm R."/>
            <person name="Sun H."/>
            <person name="Tunlid A."/>
            <person name="Henrissat B."/>
            <person name="Grigoriev I.V."/>
            <person name="Hibbett D.S."/>
            <person name="Martin F."/>
        </authorList>
    </citation>
    <scope>NUCLEOTIDE SEQUENCE [LARGE SCALE GENOMIC DNA]</scope>
    <source>
        <strain evidence="2">F 1598</strain>
    </source>
</reference>
<protein>
    <submittedName>
        <fullName evidence="1">Uncharacterized protein</fullName>
    </submittedName>
</protein>
<reference evidence="1 2" key="1">
    <citation type="submission" date="2014-04" db="EMBL/GenBank/DDBJ databases">
        <authorList>
            <consortium name="DOE Joint Genome Institute"/>
            <person name="Kuo A."/>
            <person name="Tarkka M."/>
            <person name="Buscot F."/>
            <person name="Kohler A."/>
            <person name="Nagy L.G."/>
            <person name="Floudas D."/>
            <person name="Copeland A."/>
            <person name="Barry K.W."/>
            <person name="Cichocki N."/>
            <person name="Veneault-Fourrey C."/>
            <person name="LaButti K."/>
            <person name="Lindquist E.A."/>
            <person name="Lipzen A."/>
            <person name="Lundell T."/>
            <person name="Morin E."/>
            <person name="Murat C."/>
            <person name="Sun H."/>
            <person name="Tunlid A."/>
            <person name="Henrissat B."/>
            <person name="Grigoriev I.V."/>
            <person name="Hibbett D.S."/>
            <person name="Martin F."/>
            <person name="Nordberg H.P."/>
            <person name="Cantor M.N."/>
            <person name="Hua S.X."/>
        </authorList>
    </citation>
    <scope>NUCLEOTIDE SEQUENCE [LARGE SCALE GENOMIC DNA]</scope>
    <source>
        <strain evidence="1 2">F 1598</strain>
    </source>
</reference>
<accession>A0A0C3FYJ1</accession>
<dbReference type="InParanoid" id="A0A0C3FYJ1"/>
<dbReference type="HOGENOM" id="CLU_2688669_0_0_1"/>
<gene>
    <name evidence="1" type="ORF">PILCRDRAFT_439507</name>
</gene>
<organism evidence="1 2">
    <name type="scientific">Piloderma croceum (strain F 1598)</name>
    <dbReference type="NCBI Taxonomy" id="765440"/>
    <lineage>
        <taxon>Eukaryota</taxon>
        <taxon>Fungi</taxon>
        <taxon>Dikarya</taxon>
        <taxon>Basidiomycota</taxon>
        <taxon>Agaricomycotina</taxon>
        <taxon>Agaricomycetes</taxon>
        <taxon>Agaricomycetidae</taxon>
        <taxon>Atheliales</taxon>
        <taxon>Atheliaceae</taxon>
        <taxon>Piloderma</taxon>
    </lineage>
</organism>
<evidence type="ECO:0000313" key="2">
    <source>
        <dbReference type="Proteomes" id="UP000054166"/>
    </source>
</evidence>